<name>A0A7R9IKP9_9NEOP</name>
<evidence type="ECO:0000313" key="1">
    <source>
        <dbReference type="EMBL" id="CAD7460213.1"/>
    </source>
</evidence>
<reference evidence="1" key="1">
    <citation type="submission" date="2020-11" db="EMBL/GenBank/DDBJ databases">
        <authorList>
            <person name="Tran Van P."/>
        </authorList>
    </citation>
    <scope>NUCLEOTIDE SEQUENCE</scope>
</reference>
<dbReference type="EMBL" id="OE003498">
    <property type="protein sequence ID" value="CAD7460213.1"/>
    <property type="molecule type" value="Genomic_DNA"/>
</dbReference>
<accession>A0A7R9IKP9</accession>
<sequence>MSGRAIVKGNCNLPYSSNEYQNQKHLQQQLHKQQHHNHNHTHLVQQNQQQVHQSSRKIAINNAGYSGLPSRTKLDLVPASTHNLSSLGNLGSMQQTQLNTLLVMHQSRLCQNTNQRAVQGQGSHRNIPYLQQHHQQHYQSISPSLQNSVTNQGNYSSISNTIKSGIHSMNPHQHLPGNTSPTSDQLARWFSPELLAQARAGNLPDMPPVPSSSNMLSLEELERLQQASAATCLVASAIYGFRDSSVLVGAEGYFGRPSDRLAQEVE</sequence>
<organism evidence="1">
    <name type="scientific">Timema tahoe</name>
    <dbReference type="NCBI Taxonomy" id="61484"/>
    <lineage>
        <taxon>Eukaryota</taxon>
        <taxon>Metazoa</taxon>
        <taxon>Ecdysozoa</taxon>
        <taxon>Arthropoda</taxon>
        <taxon>Hexapoda</taxon>
        <taxon>Insecta</taxon>
        <taxon>Pterygota</taxon>
        <taxon>Neoptera</taxon>
        <taxon>Polyneoptera</taxon>
        <taxon>Phasmatodea</taxon>
        <taxon>Timematodea</taxon>
        <taxon>Timematoidea</taxon>
        <taxon>Timematidae</taxon>
        <taxon>Timema</taxon>
    </lineage>
</organism>
<proteinExistence type="predicted"/>
<gene>
    <name evidence="1" type="ORF">TTEB3V08_LOCUS8150</name>
</gene>
<dbReference type="AlphaFoldDB" id="A0A7R9IKP9"/>
<protein>
    <submittedName>
        <fullName evidence="1">Uncharacterized protein</fullName>
    </submittedName>
</protein>